<proteinExistence type="predicted"/>
<protein>
    <submittedName>
        <fullName evidence="9">Exosortase family protein XrtF</fullName>
    </submittedName>
</protein>
<keyword evidence="6 8" id="KW-1133">Transmembrane helix</keyword>
<comment type="caution">
    <text evidence="9">The sequence shown here is derived from an EMBL/GenBank/DDBJ whole genome shotgun (WGS) entry which is preliminary data.</text>
</comment>
<dbReference type="GO" id="GO:0006508">
    <property type="term" value="P:proteolysis"/>
    <property type="evidence" value="ECO:0007669"/>
    <property type="project" value="UniProtKB-KW"/>
</dbReference>
<keyword evidence="3" id="KW-0645">Protease</keyword>
<reference evidence="9 10" key="1">
    <citation type="submission" date="2016-02" db="EMBL/GenBank/DDBJ databases">
        <title>Draft genome sequence of Polaribacter atrinae KACC17473.</title>
        <authorList>
            <person name="Shin S.-K."/>
            <person name="Yi H."/>
        </authorList>
    </citation>
    <scope>NUCLEOTIDE SEQUENCE [LARGE SCALE GENOMIC DNA]</scope>
    <source>
        <strain evidence="9 10">KACC 17473</strain>
    </source>
</reference>
<evidence type="ECO:0000313" key="9">
    <source>
        <dbReference type="EMBL" id="OAD45261.1"/>
    </source>
</evidence>
<feature type="transmembrane region" description="Helical" evidence="8">
    <location>
        <begin position="152"/>
        <end position="170"/>
    </location>
</feature>
<dbReference type="InterPro" id="IPR026392">
    <property type="entry name" value="Exo/Archaeosortase_dom"/>
</dbReference>
<evidence type="ECO:0000256" key="6">
    <source>
        <dbReference type="ARBA" id="ARBA00022989"/>
    </source>
</evidence>
<dbReference type="InterPro" id="IPR019127">
    <property type="entry name" value="Exosortase"/>
</dbReference>
<keyword evidence="7 8" id="KW-0472">Membrane</keyword>
<dbReference type="NCBIfam" id="TIGR04178">
    <property type="entry name" value="exo_archaeo"/>
    <property type="match status" value="1"/>
</dbReference>
<keyword evidence="4 8" id="KW-0812">Transmembrane</keyword>
<dbReference type="OrthoDB" id="678161at2"/>
<gene>
    <name evidence="9" type="ORF">LPB303_07615</name>
</gene>
<evidence type="ECO:0000256" key="1">
    <source>
        <dbReference type="ARBA" id="ARBA00004651"/>
    </source>
</evidence>
<dbReference type="Pfam" id="PF09721">
    <property type="entry name" value="Exosortase_EpsH"/>
    <property type="match status" value="1"/>
</dbReference>
<keyword evidence="5" id="KW-0378">Hydrolase</keyword>
<sequence>MKKYKSIIIFLIKFFVTYFLLVTIYNSYLQHSQEKEGVYKTASITTLVADQTVKVLTFFGYNVEAIQHDKEVSVKLVIEGEYTARVIEGCNSISLIILFISFIIAFSGSFKATFLFAIFGSIFIYVVNVLRIAFLTVMIYKFPEQLGILHDLVFPAIIYGAIFLLWVVWVNKFSNLKK</sequence>
<dbReference type="GO" id="GO:0008233">
    <property type="term" value="F:peptidase activity"/>
    <property type="evidence" value="ECO:0007669"/>
    <property type="project" value="UniProtKB-KW"/>
</dbReference>
<dbReference type="Proteomes" id="UP000076923">
    <property type="component" value="Unassembled WGS sequence"/>
</dbReference>
<dbReference type="GO" id="GO:0005886">
    <property type="term" value="C:plasma membrane"/>
    <property type="evidence" value="ECO:0007669"/>
    <property type="project" value="UniProtKB-SubCell"/>
</dbReference>
<evidence type="ECO:0000256" key="5">
    <source>
        <dbReference type="ARBA" id="ARBA00022801"/>
    </source>
</evidence>
<feature type="transmembrane region" description="Helical" evidence="8">
    <location>
        <begin position="7"/>
        <end position="28"/>
    </location>
</feature>
<name>A0A176TC76_9FLAO</name>
<evidence type="ECO:0000256" key="2">
    <source>
        <dbReference type="ARBA" id="ARBA00022475"/>
    </source>
</evidence>
<dbReference type="STRING" id="1333662.LPB303_07615"/>
<comment type="subcellular location">
    <subcellularLocation>
        <location evidence="1">Cell membrane</location>
        <topology evidence="1">Multi-pass membrane protein</topology>
    </subcellularLocation>
</comment>
<feature type="transmembrane region" description="Helical" evidence="8">
    <location>
        <begin position="86"/>
        <end position="107"/>
    </location>
</feature>
<dbReference type="NCBIfam" id="TIGR04128">
    <property type="entry name" value="exoso_Fjoh_1448"/>
    <property type="match status" value="1"/>
</dbReference>
<evidence type="ECO:0000256" key="3">
    <source>
        <dbReference type="ARBA" id="ARBA00022670"/>
    </source>
</evidence>
<evidence type="ECO:0000256" key="8">
    <source>
        <dbReference type="SAM" id="Phobius"/>
    </source>
</evidence>
<dbReference type="AlphaFoldDB" id="A0A176TC76"/>
<evidence type="ECO:0000256" key="7">
    <source>
        <dbReference type="ARBA" id="ARBA00023136"/>
    </source>
</evidence>
<keyword evidence="10" id="KW-1185">Reference proteome</keyword>
<dbReference type="RefSeq" id="WP_068449439.1">
    <property type="nucleotide sequence ID" value="NZ_CAXHZY010000004.1"/>
</dbReference>
<dbReference type="EMBL" id="LVWE01000029">
    <property type="protein sequence ID" value="OAD45261.1"/>
    <property type="molecule type" value="Genomic_DNA"/>
</dbReference>
<organism evidence="9 10">
    <name type="scientific">Polaribacter atrinae</name>
    <dbReference type="NCBI Taxonomy" id="1333662"/>
    <lineage>
        <taxon>Bacteria</taxon>
        <taxon>Pseudomonadati</taxon>
        <taxon>Bacteroidota</taxon>
        <taxon>Flavobacteriia</taxon>
        <taxon>Flavobacteriales</taxon>
        <taxon>Flavobacteriaceae</taxon>
    </lineage>
</organism>
<evidence type="ECO:0000256" key="4">
    <source>
        <dbReference type="ARBA" id="ARBA00022692"/>
    </source>
</evidence>
<keyword evidence="2" id="KW-1003">Cell membrane</keyword>
<dbReference type="InterPro" id="IPR026323">
    <property type="entry name" value="Exosortase-related_prot_XrtF"/>
</dbReference>
<accession>A0A176TC76</accession>
<feature type="transmembrane region" description="Helical" evidence="8">
    <location>
        <begin position="114"/>
        <end position="140"/>
    </location>
</feature>
<evidence type="ECO:0000313" key="10">
    <source>
        <dbReference type="Proteomes" id="UP000076923"/>
    </source>
</evidence>